<name>A0AA36MEK3_CYLNA</name>
<gene>
    <name evidence="1" type="ORF">CYNAS_LOCUS19096</name>
</gene>
<evidence type="ECO:0000313" key="2">
    <source>
        <dbReference type="Proteomes" id="UP001176961"/>
    </source>
</evidence>
<reference evidence="1" key="1">
    <citation type="submission" date="2023-07" db="EMBL/GenBank/DDBJ databases">
        <authorList>
            <consortium name="CYATHOMIX"/>
        </authorList>
    </citation>
    <scope>NUCLEOTIDE SEQUENCE</scope>
    <source>
        <strain evidence="1">N/A</strain>
    </source>
</reference>
<dbReference type="AlphaFoldDB" id="A0AA36MEK3"/>
<protein>
    <submittedName>
        <fullName evidence="1">Uncharacterized protein</fullName>
    </submittedName>
</protein>
<dbReference type="EMBL" id="CATQJL010000316">
    <property type="protein sequence ID" value="CAJ0607113.1"/>
    <property type="molecule type" value="Genomic_DNA"/>
</dbReference>
<organism evidence="1 2">
    <name type="scientific">Cylicocyclus nassatus</name>
    <name type="common">Nematode worm</name>
    <dbReference type="NCBI Taxonomy" id="53992"/>
    <lineage>
        <taxon>Eukaryota</taxon>
        <taxon>Metazoa</taxon>
        <taxon>Ecdysozoa</taxon>
        <taxon>Nematoda</taxon>
        <taxon>Chromadorea</taxon>
        <taxon>Rhabditida</taxon>
        <taxon>Rhabditina</taxon>
        <taxon>Rhabditomorpha</taxon>
        <taxon>Strongyloidea</taxon>
        <taxon>Strongylidae</taxon>
        <taxon>Cylicocyclus</taxon>
    </lineage>
</organism>
<comment type="caution">
    <text evidence="1">The sequence shown here is derived from an EMBL/GenBank/DDBJ whole genome shotgun (WGS) entry which is preliminary data.</text>
</comment>
<accession>A0AA36MEK3</accession>
<keyword evidence="2" id="KW-1185">Reference proteome</keyword>
<sequence length="111" mass="13084">MRHIYNPIIGDRYEKSLVSRQVAIVYRRSLSQETSLGPLCRRGFGSGKCEHQMRWSSRWQSGESSQALRNQEFKNPDETVGELQMQIKKEMLIVDLLKTRRKLTKEEQEIE</sequence>
<evidence type="ECO:0000313" key="1">
    <source>
        <dbReference type="EMBL" id="CAJ0607113.1"/>
    </source>
</evidence>
<dbReference type="Proteomes" id="UP001176961">
    <property type="component" value="Unassembled WGS sequence"/>
</dbReference>
<proteinExistence type="predicted"/>